<dbReference type="Proteomes" id="UP000297258">
    <property type="component" value="Unassembled WGS sequence"/>
</dbReference>
<dbReference type="Pfam" id="PF13211">
    <property type="entry name" value="DUF4019"/>
    <property type="match status" value="1"/>
</dbReference>
<dbReference type="OrthoDB" id="21915at2"/>
<evidence type="ECO:0000313" key="2">
    <source>
        <dbReference type="EMBL" id="TFW34812.1"/>
    </source>
</evidence>
<sequence length="146" mass="15616">MKWVALSLAVALAAAPMVQAQEGLKTDNAKQVSIDDAKRVADQWLAKADAGDANATWDQSASMFQAAVSKSLWAISLPAARASLGKVIGRQLRTATYTRSLAGAPDGEYVVIQYDTNGEKGHATETVTPMREKDGSWKVSGYYVLP</sequence>
<gene>
    <name evidence="2" type="ORF">E4O92_02970</name>
</gene>
<keyword evidence="3" id="KW-1185">Reference proteome</keyword>
<proteinExistence type="predicted"/>
<evidence type="ECO:0000313" key="3">
    <source>
        <dbReference type="Proteomes" id="UP000297258"/>
    </source>
</evidence>
<accession>A0A4Y9T7U1</accession>
<protein>
    <submittedName>
        <fullName evidence="2">DUF4019 domain-containing protein</fullName>
    </submittedName>
</protein>
<comment type="caution">
    <text evidence="2">The sequence shown here is derived from an EMBL/GenBank/DDBJ whole genome shotgun (WGS) entry which is preliminary data.</text>
</comment>
<feature type="chain" id="PRO_5021466653" evidence="1">
    <location>
        <begin position="21"/>
        <end position="146"/>
    </location>
</feature>
<reference evidence="2 3" key="1">
    <citation type="submission" date="2019-03" db="EMBL/GenBank/DDBJ databases">
        <title>Draft genome of Massilia hortus sp. nov., a novel bacterial species of the Oxalobacteraceae family.</title>
        <authorList>
            <person name="Peta V."/>
            <person name="Raths R."/>
            <person name="Bucking H."/>
        </authorList>
    </citation>
    <scope>NUCLEOTIDE SEQUENCE [LARGE SCALE GENOMIC DNA]</scope>
    <source>
        <strain evidence="2 3">ONC3</strain>
    </source>
</reference>
<dbReference type="EMBL" id="SPUM01000020">
    <property type="protein sequence ID" value="TFW34812.1"/>
    <property type="molecule type" value="Genomic_DNA"/>
</dbReference>
<dbReference type="InterPro" id="IPR025091">
    <property type="entry name" value="DUF4019"/>
</dbReference>
<evidence type="ECO:0000256" key="1">
    <source>
        <dbReference type="SAM" id="SignalP"/>
    </source>
</evidence>
<dbReference type="RefSeq" id="WP_135188266.1">
    <property type="nucleotide sequence ID" value="NZ_SPUM01000020.1"/>
</dbReference>
<organism evidence="2 3">
    <name type="scientific">Massilia horti</name>
    <dbReference type="NCBI Taxonomy" id="2562153"/>
    <lineage>
        <taxon>Bacteria</taxon>
        <taxon>Pseudomonadati</taxon>
        <taxon>Pseudomonadota</taxon>
        <taxon>Betaproteobacteria</taxon>
        <taxon>Burkholderiales</taxon>
        <taxon>Oxalobacteraceae</taxon>
        <taxon>Telluria group</taxon>
        <taxon>Massilia</taxon>
    </lineage>
</organism>
<dbReference type="AlphaFoldDB" id="A0A4Y9T7U1"/>
<name>A0A4Y9T7U1_9BURK</name>
<feature type="signal peptide" evidence="1">
    <location>
        <begin position="1"/>
        <end position="20"/>
    </location>
</feature>
<keyword evidence="1" id="KW-0732">Signal</keyword>